<protein>
    <submittedName>
        <fullName evidence="1">Uncharacterized protein</fullName>
    </submittedName>
</protein>
<organism evidence="1 2">
    <name type="scientific">Asbolus verrucosus</name>
    <name type="common">Desert ironclad beetle</name>
    <dbReference type="NCBI Taxonomy" id="1661398"/>
    <lineage>
        <taxon>Eukaryota</taxon>
        <taxon>Metazoa</taxon>
        <taxon>Ecdysozoa</taxon>
        <taxon>Arthropoda</taxon>
        <taxon>Hexapoda</taxon>
        <taxon>Insecta</taxon>
        <taxon>Pterygota</taxon>
        <taxon>Neoptera</taxon>
        <taxon>Endopterygota</taxon>
        <taxon>Coleoptera</taxon>
        <taxon>Polyphaga</taxon>
        <taxon>Cucujiformia</taxon>
        <taxon>Tenebrionidae</taxon>
        <taxon>Pimeliinae</taxon>
        <taxon>Asbolus</taxon>
    </lineage>
</organism>
<dbReference type="AlphaFoldDB" id="A0A482VXG2"/>
<dbReference type="OrthoDB" id="6690373at2759"/>
<dbReference type="EMBL" id="QDEB01054863">
    <property type="protein sequence ID" value="RZC37199.1"/>
    <property type="molecule type" value="Genomic_DNA"/>
</dbReference>
<evidence type="ECO:0000313" key="2">
    <source>
        <dbReference type="Proteomes" id="UP000292052"/>
    </source>
</evidence>
<proteinExistence type="predicted"/>
<dbReference type="Proteomes" id="UP000292052">
    <property type="component" value="Unassembled WGS sequence"/>
</dbReference>
<accession>A0A482VXG2</accession>
<evidence type="ECO:0000313" key="1">
    <source>
        <dbReference type="EMBL" id="RZC37199.1"/>
    </source>
</evidence>
<keyword evidence="2" id="KW-1185">Reference proteome</keyword>
<name>A0A482VXG2_ASBVE</name>
<sequence length="252" mass="29931">MPLKINLLLKQQNVKQIENQFEIKCESFSLTTFEEIEDPENLTKEKNNLRLTLRKWQIDENSFHLRNKSIWEEYELFRKNLQCIYHYFVCVKLTAKAAKELANMIINLGGLERNTEAFEEIDNDTMEQSILELIQDNEIRASWIELGACKKDYDIATKNFKILLEIIDFSWEDLNKLKQQYDDVFLKYQHARSQVENELPVSLEKMKEIFYNCLHLLGGNIQEFMICTINLDGLVKTMADRFTGNNKREERN</sequence>
<gene>
    <name evidence="1" type="ORF">BDFB_011341</name>
</gene>
<comment type="caution">
    <text evidence="1">The sequence shown here is derived from an EMBL/GenBank/DDBJ whole genome shotgun (WGS) entry which is preliminary data.</text>
</comment>
<reference evidence="1 2" key="1">
    <citation type="submission" date="2017-03" db="EMBL/GenBank/DDBJ databases">
        <title>Genome of the blue death feigning beetle - Asbolus verrucosus.</title>
        <authorList>
            <person name="Rider S.D."/>
        </authorList>
    </citation>
    <scope>NUCLEOTIDE SEQUENCE [LARGE SCALE GENOMIC DNA]</scope>
    <source>
        <strain evidence="1">Butters</strain>
        <tissue evidence="1">Head and leg muscle</tissue>
    </source>
</reference>